<evidence type="ECO:0000256" key="1">
    <source>
        <dbReference type="SAM" id="MobiDB-lite"/>
    </source>
</evidence>
<feature type="region of interest" description="Disordered" evidence="1">
    <location>
        <begin position="273"/>
        <end position="298"/>
    </location>
</feature>
<reference evidence="2 3" key="1">
    <citation type="submission" date="2015-07" db="EMBL/GenBank/DDBJ databases">
        <authorList>
            <person name="Noorani M."/>
        </authorList>
    </citation>
    <scope>NUCLEOTIDE SEQUENCE [LARGE SCALE GENOMIC DNA]</scope>
    <source>
        <strain evidence="2">BBA 69670</strain>
    </source>
</reference>
<dbReference type="EMBL" id="CYGV01001090">
    <property type="protein sequence ID" value="CUA70037.1"/>
    <property type="molecule type" value="Genomic_DNA"/>
</dbReference>
<proteinExistence type="predicted"/>
<name>A0A0K6FVK9_9AGAM</name>
<dbReference type="Proteomes" id="UP000044841">
    <property type="component" value="Unassembled WGS sequence"/>
</dbReference>
<sequence length="298" mass="31994">MVRSDRAGQITTFGARAYIQSPPQQILDPVPQVVHLKSAPRLVLRSFASRQLFLNRSLPLPKSSASEHLTILNLLRRVGTAKLPVEDKLDQIINIGVPAYPEPPYTPQVICVGVQPPKEVAKPQVVCIGTPGGVPPAPQVIHIAAPYKEAPPPVEVVRIGSPTTTLPLEPPVIRVTSPPVQAQEPTPVVQVGSAIPRDVGPQLIHVKSPERPPAPTEIIRVGTTTPTSIGVASLTVDEGGIWLHLVAYQCYSSTTVAPVCYQSLIELDVFPDDEANSSQDQTKPTKLQKKPSTLDTSP</sequence>
<evidence type="ECO:0000313" key="2">
    <source>
        <dbReference type="EMBL" id="CUA70037.1"/>
    </source>
</evidence>
<gene>
    <name evidence="2" type="ORF">RSOLAG22IIIB_08880</name>
</gene>
<accession>A0A0K6FVK9</accession>
<evidence type="ECO:0000313" key="3">
    <source>
        <dbReference type="Proteomes" id="UP000044841"/>
    </source>
</evidence>
<protein>
    <submittedName>
        <fullName evidence="2">Uncharacterized protein</fullName>
    </submittedName>
</protein>
<keyword evidence="3" id="KW-1185">Reference proteome</keyword>
<dbReference type="AlphaFoldDB" id="A0A0K6FVK9"/>
<feature type="compositionally biased region" description="Polar residues" evidence="1">
    <location>
        <begin position="276"/>
        <end position="298"/>
    </location>
</feature>
<organism evidence="2 3">
    <name type="scientific">Rhizoctonia solani</name>
    <dbReference type="NCBI Taxonomy" id="456999"/>
    <lineage>
        <taxon>Eukaryota</taxon>
        <taxon>Fungi</taxon>
        <taxon>Dikarya</taxon>
        <taxon>Basidiomycota</taxon>
        <taxon>Agaricomycotina</taxon>
        <taxon>Agaricomycetes</taxon>
        <taxon>Cantharellales</taxon>
        <taxon>Ceratobasidiaceae</taxon>
        <taxon>Rhizoctonia</taxon>
    </lineage>
</organism>